<dbReference type="RefSeq" id="WP_071539335.1">
    <property type="nucleotide sequence ID" value="NZ_CP015016.1"/>
</dbReference>
<evidence type="ECO:0000313" key="1">
    <source>
        <dbReference type="EMBL" id="APC01330.1"/>
    </source>
</evidence>
<name>A0AAC9NGE5_9BURK</name>
<sequence>MIDFTSSTWRSLVDHLHTELAILRGKNDNPKLTQEETSAIRGRIAQINDLLSLPRLMETKARMPGPSQEDY</sequence>
<gene>
    <name evidence="1" type="ORF">AOC25_06750</name>
</gene>
<dbReference type="EMBL" id="CP015017">
    <property type="protein sequence ID" value="APC01330.1"/>
    <property type="molecule type" value="Genomic_DNA"/>
</dbReference>
<dbReference type="AlphaFoldDB" id="A0AAC9NGE5"/>
<reference evidence="1" key="1">
    <citation type="journal article" date="2017" name="Appl. Environ. Microbiol.">
        <title>Microdiversification of a pelagic Polynucleobacter species is mainly driven by acquisition of genomic islands from a partially interspecific gene pool.</title>
        <authorList>
            <person name="Hoetzinger M."/>
            <person name="Hahn M.W."/>
            <person name="Jezberova J."/>
            <person name="Schmidt J."/>
            <person name="Koll U."/>
        </authorList>
    </citation>
    <scope>NUCLEOTIDE SEQUENCE</scope>
    <source>
        <strain evidence="1">MWH-RechtKol4</strain>
    </source>
</reference>
<proteinExistence type="predicted"/>
<organism evidence="1 2">
    <name type="scientific">Polynucleobacter asymbioticus</name>
    <dbReference type="NCBI Taxonomy" id="576611"/>
    <lineage>
        <taxon>Bacteria</taxon>
        <taxon>Pseudomonadati</taxon>
        <taxon>Pseudomonadota</taxon>
        <taxon>Betaproteobacteria</taxon>
        <taxon>Burkholderiales</taxon>
        <taxon>Burkholderiaceae</taxon>
        <taxon>Polynucleobacter</taxon>
    </lineage>
</organism>
<accession>A0AAC9NGE5</accession>
<evidence type="ECO:0000313" key="2">
    <source>
        <dbReference type="Proteomes" id="UP000182060"/>
    </source>
</evidence>
<protein>
    <submittedName>
        <fullName evidence="1">Uncharacterized protein</fullName>
    </submittedName>
</protein>
<dbReference type="Proteomes" id="UP000182060">
    <property type="component" value="Chromosome"/>
</dbReference>